<organism evidence="2 3">
    <name type="scientific">Cupriavidus metallidurans (strain ATCC 43123 / DSM 2839 / NBRC 102507 / CH34)</name>
    <name type="common">Ralstonia metallidurans</name>
    <dbReference type="NCBI Taxonomy" id="266264"/>
    <lineage>
        <taxon>Bacteria</taxon>
        <taxon>Pseudomonadati</taxon>
        <taxon>Pseudomonadota</taxon>
        <taxon>Betaproteobacteria</taxon>
        <taxon>Burkholderiales</taxon>
        <taxon>Burkholderiaceae</taxon>
        <taxon>Cupriavidus</taxon>
    </lineage>
</organism>
<gene>
    <name evidence="2" type="ordered locus">Rmet_6594</name>
</gene>
<dbReference type="AlphaFoldDB" id="D3DY25"/>
<evidence type="ECO:0000256" key="1">
    <source>
        <dbReference type="SAM" id="MobiDB-lite"/>
    </source>
</evidence>
<dbReference type="STRING" id="266264.Rmet_6594"/>
<protein>
    <submittedName>
        <fullName evidence="2">Uncharacterized protein</fullName>
    </submittedName>
</protein>
<accession>D3DY25</accession>
<keyword evidence="3" id="KW-1185">Reference proteome</keyword>
<proteinExistence type="predicted"/>
<evidence type="ECO:0000313" key="3">
    <source>
        <dbReference type="Proteomes" id="UP000002429"/>
    </source>
</evidence>
<evidence type="ECO:0000313" key="2">
    <source>
        <dbReference type="EMBL" id="ADC45195.1"/>
    </source>
</evidence>
<name>D3DY25_CUPMC</name>
<dbReference type="HOGENOM" id="CLU_2846691_0_0_4"/>
<feature type="region of interest" description="Disordered" evidence="1">
    <location>
        <begin position="1"/>
        <end position="23"/>
    </location>
</feature>
<dbReference type="EMBL" id="CP000352">
    <property type="protein sequence ID" value="ADC45195.1"/>
    <property type="molecule type" value="Genomic_DNA"/>
</dbReference>
<dbReference type="Proteomes" id="UP000002429">
    <property type="component" value="Chromosome"/>
</dbReference>
<reference evidence="3" key="1">
    <citation type="journal article" date="2010" name="PLoS ONE">
        <title>The complete genome sequence of Cupriavidus metallidurans strain CH34, a master survivalist in harsh and anthropogenic environments.</title>
        <authorList>
            <person name="Janssen P.J."/>
            <person name="Van Houdt R."/>
            <person name="Moors H."/>
            <person name="Monsieurs P."/>
            <person name="Morin N."/>
            <person name="Michaux A."/>
            <person name="Benotmane M.A."/>
            <person name="Leys N."/>
            <person name="Vallaeys T."/>
            <person name="Lapidus A."/>
            <person name="Monchy S."/>
            <person name="Medigue C."/>
            <person name="Taghavi S."/>
            <person name="McCorkle S."/>
            <person name="Dunn J."/>
            <person name="van der Lelie D."/>
            <person name="Mergeay M."/>
        </authorList>
    </citation>
    <scope>NUCLEOTIDE SEQUENCE [LARGE SCALE GENOMIC DNA]</scope>
    <source>
        <strain evidence="3">ATCC 43123 / DSM 2839 / NBRC 102507 / CH34</strain>
    </source>
</reference>
<sequence length="65" mass="7306">MRPSASSHSCSCTTVPARSSPDRLRLRKQKKANLRVGFFFASRIRQAVMQIACPNPAMPRLYRVG</sequence>
<dbReference type="KEGG" id="rme:Rmet_6594"/>
<feature type="compositionally biased region" description="Polar residues" evidence="1">
    <location>
        <begin position="1"/>
        <end position="17"/>
    </location>
</feature>